<dbReference type="RefSeq" id="WP_091812642.1">
    <property type="nucleotide sequence ID" value="NZ_FOCW01000001.1"/>
</dbReference>
<evidence type="ECO:0000313" key="9">
    <source>
        <dbReference type="EMBL" id="SEM97517.1"/>
    </source>
</evidence>
<organism evidence="9 10">
    <name type="scientific">Brachymonas denitrificans DSM 15123</name>
    <dbReference type="NCBI Taxonomy" id="1121117"/>
    <lineage>
        <taxon>Bacteria</taxon>
        <taxon>Pseudomonadati</taxon>
        <taxon>Pseudomonadota</taxon>
        <taxon>Betaproteobacteria</taxon>
        <taxon>Burkholderiales</taxon>
        <taxon>Comamonadaceae</taxon>
        <taxon>Brachymonas</taxon>
    </lineage>
</organism>
<dbReference type="Gene3D" id="3.40.30.10">
    <property type="entry name" value="Glutaredoxin"/>
    <property type="match status" value="1"/>
</dbReference>
<dbReference type="STRING" id="1121117.SAMN02745977_00024"/>
<feature type="domain" description="Thioredoxin" evidence="8">
    <location>
        <begin position="21"/>
        <end position="161"/>
    </location>
</feature>
<dbReference type="AlphaFoldDB" id="A0A1H8CTP0"/>
<dbReference type="GO" id="GO:0015036">
    <property type="term" value="F:disulfide oxidoreductase activity"/>
    <property type="evidence" value="ECO:0007669"/>
    <property type="project" value="UniProtKB-ARBA"/>
</dbReference>
<dbReference type="PANTHER" id="PTHR35891">
    <property type="entry name" value="THIOL:DISULFIDE INTERCHANGE PROTEIN DSBA"/>
    <property type="match status" value="1"/>
</dbReference>
<evidence type="ECO:0000256" key="2">
    <source>
        <dbReference type="ARBA" id="ARBA00005791"/>
    </source>
</evidence>
<dbReference type="PROSITE" id="PS00194">
    <property type="entry name" value="THIOREDOXIN_1"/>
    <property type="match status" value="1"/>
</dbReference>
<dbReference type="PROSITE" id="PS51352">
    <property type="entry name" value="THIOREDOXIN_2"/>
    <property type="match status" value="1"/>
</dbReference>
<dbReference type="SUPFAM" id="SSF52833">
    <property type="entry name" value="Thioredoxin-like"/>
    <property type="match status" value="1"/>
</dbReference>
<evidence type="ECO:0000259" key="8">
    <source>
        <dbReference type="PROSITE" id="PS51352"/>
    </source>
</evidence>
<dbReference type="EMBL" id="FOCW01000001">
    <property type="protein sequence ID" value="SEM97517.1"/>
    <property type="molecule type" value="Genomic_DNA"/>
</dbReference>
<evidence type="ECO:0000256" key="1">
    <source>
        <dbReference type="ARBA" id="ARBA00004418"/>
    </source>
</evidence>
<evidence type="ECO:0000256" key="5">
    <source>
        <dbReference type="ARBA" id="ARBA00022764"/>
    </source>
</evidence>
<comment type="similarity">
    <text evidence="2">Belongs to the thioredoxin family. DsbA subfamily.</text>
</comment>
<keyword evidence="5" id="KW-0574">Periplasm</keyword>
<evidence type="ECO:0000256" key="6">
    <source>
        <dbReference type="ARBA" id="ARBA00023157"/>
    </source>
</evidence>
<dbReference type="InterPro" id="IPR013766">
    <property type="entry name" value="Thioredoxin_domain"/>
</dbReference>
<dbReference type="OrthoDB" id="9784896at2"/>
<keyword evidence="4" id="KW-0732">Signal</keyword>
<dbReference type="Pfam" id="PF01323">
    <property type="entry name" value="DSBA"/>
    <property type="match status" value="1"/>
</dbReference>
<keyword evidence="10" id="KW-1185">Reference proteome</keyword>
<dbReference type="InterPro" id="IPR001853">
    <property type="entry name" value="DSBA-like_thioredoxin_dom"/>
</dbReference>
<gene>
    <name evidence="9" type="ORF">SAMN02745977_00024</name>
</gene>
<evidence type="ECO:0000256" key="4">
    <source>
        <dbReference type="ARBA" id="ARBA00022729"/>
    </source>
</evidence>
<dbReference type="InterPro" id="IPR050824">
    <property type="entry name" value="Thiol_disulfide_DsbA"/>
</dbReference>
<comment type="subcellular location">
    <subcellularLocation>
        <location evidence="1">Periplasm</location>
    </subcellularLocation>
</comment>
<name>A0A1H8CTP0_9BURK</name>
<reference evidence="9 10" key="1">
    <citation type="submission" date="2016-10" db="EMBL/GenBank/DDBJ databases">
        <authorList>
            <person name="de Groot N.N."/>
        </authorList>
    </citation>
    <scope>NUCLEOTIDE SEQUENCE [LARGE SCALE GENOMIC DNA]</scope>
    <source>
        <strain evidence="9 10">DSM 15123</strain>
    </source>
</reference>
<keyword evidence="7" id="KW-0676">Redox-active center</keyword>
<dbReference type="InterPro" id="IPR023205">
    <property type="entry name" value="DsbA/DsbL"/>
</dbReference>
<evidence type="ECO:0000256" key="3">
    <source>
        <dbReference type="ARBA" id="ARBA00013831"/>
    </source>
</evidence>
<sequence length="220" mass="23940">MKRREFTLAGAAGTAAVAGLAGWGLQANAQKAPAQAVAGKDYMVLKKPAATDAPKGKGEVLEFFGYWCPHCHSFEPEFNAWLKQVPPEVVVRRVPVAFRPEMAPLQRTFYALETLGYVGLMHGRVFDAIHKQRINLMTDANVLAWAAQQPELKGRFEQAYKSFGMDAKLRRANQLAMDYGIEGVPSLGVAGKFYIDAETAQGLTRGLQIATALAVQSAKG</sequence>
<evidence type="ECO:0000256" key="7">
    <source>
        <dbReference type="ARBA" id="ARBA00023284"/>
    </source>
</evidence>
<proteinExistence type="inferred from homology"/>
<dbReference type="InterPro" id="IPR036249">
    <property type="entry name" value="Thioredoxin-like_sf"/>
</dbReference>
<accession>A0A1H8CTP0</accession>
<evidence type="ECO:0000313" key="10">
    <source>
        <dbReference type="Proteomes" id="UP000199531"/>
    </source>
</evidence>
<dbReference type="InterPro" id="IPR017937">
    <property type="entry name" value="Thioredoxin_CS"/>
</dbReference>
<dbReference type="CDD" id="cd03019">
    <property type="entry name" value="DsbA_DsbA"/>
    <property type="match status" value="1"/>
</dbReference>
<keyword evidence="6" id="KW-1015">Disulfide bond</keyword>
<dbReference type="GO" id="GO:0042597">
    <property type="term" value="C:periplasmic space"/>
    <property type="evidence" value="ECO:0007669"/>
    <property type="project" value="UniProtKB-SubCell"/>
</dbReference>
<dbReference type="Proteomes" id="UP000199531">
    <property type="component" value="Unassembled WGS sequence"/>
</dbReference>
<protein>
    <recommendedName>
        <fullName evidence="3">Thiol:disulfide interchange protein DsbA</fullName>
    </recommendedName>
</protein>
<dbReference type="PANTHER" id="PTHR35891:SF3">
    <property type="entry name" value="THIOL:DISULFIDE INTERCHANGE PROTEIN DSBL"/>
    <property type="match status" value="1"/>
</dbReference>